<evidence type="ECO:0000313" key="1">
    <source>
        <dbReference type="EMBL" id="SCY95366.1"/>
    </source>
</evidence>
<sequence>MHTKPRRPFSKLKLMIALGLFLALGTIVAMSFLNAIDPFRKLRITIDNQSDYDITQIKTGITHLNQPVLDASTADKTEDSDLLYTFSEEIVSGKKVKFTPKMQFLGESSVYVILKDSRGKTYTKTACGYTESVSGTSLITITNENITVKENCT</sequence>
<keyword evidence="2" id="KW-1185">Reference proteome</keyword>
<evidence type="ECO:0000313" key="2">
    <source>
        <dbReference type="Proteomes" id="UP000198538"/>
    </source>
</evidence>
<protein>
    <submittedName>
        <fullName evidence="1">Uncharacterized protein</fullName>
    </submittedName>
</protein>
<organism evidence="1 2">
    <name type="scientific">Paenibacillus polysaccharolyticus</name>
    <dbReference type="NCBI Taxonomy" id="582692"/>
    <lineage>
        <taxon>Bacteria</taxon>
        <taxon>Bacillati</taxon>
        <taxon>Bacillota</taxon>
        <taxon>Bacilli</taxon>
        <taxon>Bacillales</taxon>
        <taxon>Paenibacillaceae</taxon>
        <taxon>Paenibacillus</taxon>
    </lineage>
</organism>
<accession>A0A1G5K494</accession>
<dbReference type="RefSeq" id="WP_090922813.1">
    <property type="nucleotide sequence ID" value="NZ_FMVM01000013.1"/>
</dbReference>
<gene>
    <name evidence="1" type="ORF">SAMN05720606_11348</name>
</gene>
<name>A0A1G5K494_9BACL</name>
<dbReference type="Proteomes" id="UP000198538">
    <property type="component" value="Unassembled WGS sequence"/>
</dbReference>
<dbReference type="EMBL" id="FMVM01000013">
    <property type="protein sequence ID" value="SCY95366.1"/>
    <property type="molecule type" value="Genomic_DNA"/>
</dbReference>
<dbReference type="AlphaFoldDB" id="A0A1G5K494"/>
<reference evidence="2" key="1">
    <citation type="submission" date="2016-10" db="EMBL/GenBank/DDBJ databases">
        <authorList>
            <person name="Varghese N."/>
            <person name="Submissions S."/>
        </authorList>
    </citation>
    <scope>NUCLEOTIDE SEQUENCE [LARGE SCALE GENOMIC DNA]</scope>
    <source>
        <strain evidence="2">BL9</strain>
    </source>
</reference>
<proteinExistence type="predicted"/>